<dbReference type="SMART" id="SM00945">
    <property type="entry name" value="ProQ"/>
    <property type="match status" value="1"/>
</dbReference>
<evidence type="ECO:0000259" key="4">
    <source>
        <dbReference type="SMART" id="SM00945"/>
    </source>
</evidence>
<dbReference type="PANTHER" id="PTHR38106:SF1">
    <property type="entry name" value="RNA CHAPERONE PROQ"/>
    <property type="match status" value="1"/>
</dbReference>
<keyword evidence="2" id="KW-0694">RNA-binding</keyword>
<name>A0ABV8CD39_9GAMM</name>
<sequence>MSRQELHPRTIIINKAQKLQSKNARNDALSWLAEMFPEVFDNTKRIRPLKTGIMTDILMHAEKAAEAGISKSKIREAVVLFTRRIDYLTCLKSREMRIDLQGNPVEAVTEDEAERAALKIKKRIEKSVRNARKTAATKINPAVTPQPSRYTTYNKPVQAVQTSYYTRSDRNDFDLAYSDRQSSQGLGGNFTTAARSSAVVVKHKTSKQFDPNAVARLKEKLGLSRKAEEKETVE</sequence>
<dbReference type="Proteomes" id="UP001595758">
    <property type="component" value="Unassembled WGS sequence"/>
</dbReference>
<gene>
    <name evidence="5" type="ORF">ACFORL_03955</name>
</gene>
<dbReference type="InterPro" id="IPR016103">
    <property type="entry name" value="ProQ/FinO"/>
</dbReference>
<evidence type="ECO:0000313" key="5">
    <source>
        <dbReference type="EMBL" id="MFC3908228.1"/>
    </source>
</evidence>
<dbReference type="InterPro" id="IPR023529">
    <property type="entry name" value="ProQ"/>
</dbReference>
<evidence type="ECO:0000256" key="1">
    <source>
        <dbReference type="ARBA" id="ARBA00022490"/>
    </source>
</evidence>
<dbReference type="InterPro" id="IPR036442">
    <property type="entry name" value="ProQ/FinO_sf"/>
</dbReference>
<organism evidence="5 6">
    <name type="scientific">Legionella dresdenensis</name>
    <dbReference type="NCBI Taxonomy" id="450200"/>
    <lineage>
        <taxon>Bacteria</taxon>
        <taxon>Pseudomonadati</taxon>
        <taxon>Pseudomonadota</taxon>
        <taxon>Gammaproteobacteria</taxon>
        <taxon>Legionellales</taxon>
        <taxon>Legionellaceae</taxon>
        <taxon>Legionella</taxon>
    </lineage>
</organism>
<keyword evidence="3" id="KW-0143">Chaperone</keyword>
<evidence type="ECO:0000256" key="2">
    <source>
        <dbReference type="ARBA" id="ARBA00022884"/>
    </source>
</evidence>
<feature type="domain" description="ProQ/FinO" evidence="4">
    <location>
        <begin position="19"/>
        <end position="136"/>
    </location>
</feature>
<dbReference type="Pfam" id="PF04352">
    <property type="entry name" value="ProQ"/>
    <property type="match status" value="1"/>
</dbReference>
<dbReference type="EMBL" id="JBHSAB010000004">
    <property type="protein sequence ID" value="MFC3908228.1"/>
    <property type="molecule type" value="Genomic_DNA"/>
</dbReference>
<keyword evidence="6" id="KW-1185">Reference proteome</keyword>
<evidence type="ECO:0000256" key="3">
    <source>
        <dbReference type="ARBA" id="ARBA00023186"/>
    </source>
</evidence>
<reference evidence="6" key="1">
    <citation type="journal article" date="2019" name="Int. J. Syst. Evol. Microbiol.">
        <title>The Global Catalogue of Microorganisms (GCM) 10K type strain sequencing project: providing services to taxonomists for standard genome sequencing and annotation.</title>
        <authorList>
            <consortium name="The Broad Institute Genomics Platform"/>
            <consortium name="The Broad Institute Genome Sequencing Center for Infectious Disease"/>
            <person name="Wu L."/>
            <person name="Ma J."/>
        </authorList>
    </citation>
    <scope>NUCLEOTIDE SEQUENCE [LARGE SCALE GENOMIC DNA]</scope>
    <source>
        <strain evidence="6">CCUG 59858</strain>
    </source>
</reference>
<dbReference type="PANTHER" id="PTHR38106">
    <property type="entry name" value="RNA CHAPERONE PROQ"/>
    <property type="match status" value="1"/>
</dbReference>
<accession>A0ABV8CD39</accession>
<proteinExistence type="predicted"/>
<protein>
    <submittedName>
        <fullName evidence="5">ProQ/FinO family protein</fullName>
    </submittedName>
</protein>
<keyword evidence="1" id="KW-0963">Cytoplasm</keyword>
<evidence type="ECO:0000313" key="6">
    <source>
        <dbReference type="Proteomes" id="UP001595758"/>
    </source>
</evidence>
<dbReference type="SUPFAM" id="SSF48657">
    <property type="entry name" value="FinO-like"/>
    <property type="match status" value="1"/>
</dbReference>
<dbReference type="Gene3D" id="1.10.1710.10">
    <property type="entry name" value="ProQ/FinO domain"/>
    <property type="match status" value="1"/>
</dbReference>
<comment type="caution">
    <text evidence="5">The sequence shown here is derived from an EMBL/GenBank/DDBJ whole genome shotgun (WGS) entry which is preliminary data.</text>
</comment>
<dbReference type="RefSeq" id="WP_382341310.1">
    <property type="nucleotide sequence ID" value="NZ_JBHSAB010000004.1"/>
</dbReference>